<keyword evidence="2" id="KW-1185">Reference proteome</keyword>
<comment type="caution">
    <text evidence="1">The sequence shown here is derived from an EMBL/GenBank/DDBJ whole genome shotgun (WGS) entry which is preliminary data.</text>
</comment>
<evidence type="ECO:0000313" key="2">
    <source>
        <dbReference type="Proteomes" id="UP001054252"/>
    </source>
</evidence>
<accession>A0AAV5HRL2</accession>
<proteinExistence type="predicted"/>
<dbReference type="EMBL" id="BPVZ01000002">
    <property type="protein sequence ID" value="GKU88549.1"/>
    <property type="molecule type" value="Genomic_DNA"/>
</dbReference>
<gene>
    <name evidence="1" type="ORF">SLEP1_g2799</name>
</gene>
<sequence length="33" mass="3636">MLLTGGSLPGGLRQEPQLTACEPFDVYRKPFTL</sequence>
<dbReference type="AlphaFoldDB" id="A0AAV5HRL2"/>
<dbReference type="Proteomes" id="UP001054252">
    <property type="component" value="Unassembled WGS sequence"/>
</dbReference>
<name>A0AAV5HRL2_9ROSI</name>
<organism evidence="1 2">
    <name type="scientific">Rubroshorea leprosula</name>
    <dbReference type="NCBI Taxonomy" id="152421"/>
    <lineage>
        <taxon>Eukaryota</taxon>
        <taxon>Viridiplantae</taxon>
        <taxon>Streptophyta</taxon>
        <taxon>Embryophyta</taxon>
        <taxon>Tracheophyta</taxon>
        <taxon>Spermatophyta</taxon>
        <taxon>Magnoliopsida</taxon>
        <taxon>eudicotyledons</taxon>
        <taxon>Gunneridae</taxon>
        <taxon>Pentapetalae</taxon>
        <taxon>rosids</taxon>
        <taxon>malvids</taxon>
        <taxon>Malvales</taxon>
        <taxon>Dipterocarpaceae</taxon>
        <taxon>Rubroshorea</taxon>
    </lineage>
</organism>
<reference evidence="1 2" key="1">
    <citation type="journal article" date="2021" name="Commun. Biol.">
        <title>The genome of Shorea leprosula (Dipterocarpaceae) highlights the ecological relevance of drought in aseasonal tropical rainforests.</title>
        <authorList>
            <person name="Ng K.K.S."/>
            <person name="Kobayashi M.J."/>
            <person name="Fawcett J.A."/>
            <person name="Hatakeyama M."/>
            <person name="Paape T."/>
            <person name="Ng C.H."/>
            <person name="Ang C.C."/>
            <person name="Tnah L.H."/>
            <person name="Lee C.T."/>
            <person name="Nishiyama T."/>
            <person name="Sese J."/>
            <person name="O'Brien M.J."/>
            <person name="Copetti D."/>
            <person name="Mohd Noor M.I."/>
            <person name="Ong R.C."/>
            <person name="Putra M."/>
            <person name="Sireger I.Z."/>
            <person name="Indrioko S."/>
            <person name="Kosugi Y."/>
            <person name="Izuno A."/>
            <person name="Isagi Y."/>
            <person name="Lee S.L."/>
            <person name="Shimizu K.K."/>
        </authorList>
    </citation>
    <scope>NUCLEOTIDE SEQUENCE [LARGE SCALE GENOMIC DNA]</scope>
    <source>
        <strain evidence="1">214</strain>
    </source>
</reference>
<evidence type="ECO:0000313" key="1">
    <source>
        <dbReference type="EMBL" id="GKU88549.1"/>
    </source>
</evidence>
<protein>
    <submittedName>
        <fullName evidence="1">Uncharacterized protein</fullName>
    </submittedName>
</protein>